<proteinExistence type="inferred from homology"/>
<accession>A0ABQ7KEI8</accession>
<evidence type="ECO:0000313" key="3">
    <source>
        <dbReference type="EMBL" id="KAG0297633.1"/>
    </source>
</evidence>
<dbReference type="Proteomes" id="UP001194696">
    <property type="component" value="Unassembled WGS sequence"/>
</dbReference>
<dbReference type="Pfam" id="PF14942">
    <property type="entry name" value="Muted"/>
    <property type="match status" value="1"/>
</dbReference>
<evidence type="ECO:0000313" key="4">
    <source>
        <dbReference type="Proteomes" id="UP001194696"/>
    </source>
</evidence>
<evidence type="ECO:0000256" key="1">
    <source>
        <dbReference type="ARBA" id="ARBA00010754"/>
    </source>
</evidence>
<dbReference type="EMBL" id="JAAAIM010000026">
    <property type="protein sequence ID" value="KAG0297633.1"/>
    <property type="molecule type" value="Genomic_DNA"/>
</dbReference>
<sequence>MLNDSGAPPTTLTSAPGTADVHALYSRLLGNPQANADKAISTFQEEFETKKTLFTEKDDETLSTLQQTPAQLNSAKEYLDNNLNSTQSNANLAVEKLQALQQAIFANSQAREKSANPTRSAKEAFQKDITDARDAFDQEMALRHADVVKQYVGVFVQQIDHF</sequence>
<protein>
    <recommendedName>
        <fullName evidence="2">Biogenesis of lysosome-related organelles complex 1 subunit 5</fullName>
    </recommendedName>
</protein>
<name>A0ABQ7KEI8_9FUNG</name>
<organism evidence="3 4">
    <name type="scientific">Linnemannia gamsii</name>
    <dbReference type="NCBI Taxonomy" id="64522"/>
    <lineage>
        <taxon>Eukaryota</taxon>
        <taxon>Fungi</taxon>
        <taxon>Fungi incertae sedis</taxon>
        <taxon>Mucoromycota</taxon>
        <taxon>Mortierellomycotina</taxon>
        <taxon>Mortierellomycetes</taxon>
        <taxon>Mortierellales</taxon>
        <taxon>Mortierellaceae</taxon>
        <taxon>Linnemannia</taxon>
    </lineage>
</organism>
<dbReference type="InterPro" id="IPR017243">
    <property type="entry name" value="Bloc1s5"/>
</dbReference>
<comment type="similarity">
    <text evidence="1">Belongs to the BLOC1S5 family.</text>
</comment>
<reference evidence="3 4" key="1">
    <citation type="journal article" date="2020" name="Fungal Divers.">
        <title>Resolving the Mortierellaceae phylogeny through synthesis of multi-gene phylogenetics and phylogenomics.</title>
        <authorList>
            <person name="Vandepol N."/>
            <person name="Liber J."/>
            <person name="Desiro A."/>
            <person name="Na H."/>
            <person name="Kennedy M."/>
            <person name="Barry K."/>
            <person name="Grigoriev I.V."/>
            <person name="Miller A.N."/>
            <person name="O'Donnell K."/>
            <person name="Stajich J.E."/>
            <person name="Bonito G."/>
        </authorList>
    </citation>
    <scope>NUCLEOTIDE SEQUENCE [LARGE SCALE GENOMIC DNA]</scope>
    <source>
        <strain evidence="3 4">AD045</strain>
    </source>
</reference>
<keyword evidence="4" id="KW-1185">Reference proteome</keyword>
<gene>
    <name evidence="3" type="ORF">BGZ96_005510</name>
</gene>
<evidence type="ECO:0000256" key="2">
    <source>
        <dbReference type="ARBA" id="ARBA00019580"/>
    </source>
</evidence>
<comment type="caution">
    <text evidence="3">The sequence shown here is derived from an EMBL/GenBank/DDBJ whole genome shotgun (WGS) entry which is preliminary data.</text>
</comment>